<proteinExistence type="predicted"/>
<reference evidence="2 3" key="1">
    <citation type="submission" date="2007-01" db="EMBL/GenBank/DDBJ databases">
        <authorList>
            <person name="Haygood M."/>
            <person name="Podell S."/>
            <person name="Anderson C."/>
            <person name="Hopkinson B."/>
            <person name="Roe K."/>
            <person name="Barbeau K."/>
            <person name="Gaasterland T."/>
            <person name="Ferriera S."/>
            <person name="Johnson J."/>
            <person name="Kravitz S."/>
            <person name="Beeson K."/>
            <person name="Sutton G."/>
            <person name="Rogers Y.-H."/>
            <person name="Friedman R."/>
            <person name="Frazier M."/>
            <person name="Venter J.C."/>
        </authorList>
    </citation>
    <scope>NUCLEOTIDE SEQUENCE [LARGE SCALE GENOMIC DNA]</scope>
    <source>
        <strain evidence="2 3">ATCC 23134</strain>
    </source>
</reference>
<accession>A1ZE66</accession>
<evidence type="ECO:0000313" key="2">
    <source>
        <dbReference type="EMBL" id="EAY31374.1"/>
    </source>
</evidence>
<keyword evidence="3" id="KW-1185">Reference proteome</keyword>
<dbReference type="Proteomes" id="UP000004095">
    <property type="component" value="Unassembled WGS sequence"/>
</dbReference>
<name>A1ZE66_MICM2</name>
<comment type="caution">
    <text evidence="2">The sequence shown here is derived from an EMBL/GenBank/DDBJ whole genome shotgun (WGS) entry which is preliminary data.</text>
</comment>
<dbReference type="AlphaFoldDB" id="A1ZE66"/>
<feature type="transmembrane region" description="Helical" evidence="1">
    <location>
        <begin position="57"/>
        <end position="78"/>
    </location>
</feature>
<evidence type="ECO:0000313" key="3">
    <source>
        <dbReference type="Proteomes" id="UP000004095"/>
    </source>
</evidence>
<keyword evidence="1" id="KW-0812">Transmembrane</keyword>
<organism evidence="2 3">
    <name type="scientific">Microscilla marina ATCC 23134</name>
    <dbReference type="NCBI Taxonomy" id="313606"/>
    <lineage>
        <taxon>Bacteria</taxon>
        <taxon>Pseudomonadati</taxon>
        <taxon>Bacteroidota</taxon>
        <taxon>Cytophagia</taxon>
        <taxon>Cytophagales</taxon>
        <taxon>Microscillaceae</taxon>
        <taxon>Microscilla</taxon>
    </lineage>
</organism>
<keyword evidence="1" id="KW-0472">Membrane</keyword>
<keyword evidence="1" id="KW-1133">Transmembrane helix</keyword>
<gene>
    <name evidence="2" type="ORF">M23134_04207</name>
</gene>
<evidence type="ECO:0000256" key="1">
    <source>
        <dbReference type="SAM" id="Phobius"/>
    </source>
</evidence>
<dbReference type="EMBL" id="AAWS01000003">
    <property type="protein sequence ID" value="EAY31374.1"/>
    <property type="molecule type" value="Genomic_DNA"/>
</dbReference>
<sequence>MIFANIQKVETSSRSNCEWKIIIFIKNIKYVSCVQNFISDNHLFNKVNSLFCVMNKIIAYILIAATNIHLLGGLWFYVEIQWQCKTRHAFFLRNKPRQKDLTILDLSNEQQQSNNFEWINSWEIKYKGELYDVIKTVQYGQITRFICVWDQYEKSLHQALKKHVNQQLPTSGVPDTVVHQIFKQHWIHQPFFAPELSFFLSIEAYIKAHYTNYFTSYQVEVDVPPPQLTYR</sequence>
<protein>
    <submittedName>
        <fullName evidence="2">Uncharacterized protein</fullName>
    </submittedName>
</protein>